<name>A0A558B543_9PSEU</name>
<keyword evidence="1 2" id="KW-0238">DNA-binding</keyword>
<comment type="caution">
    <text evidence="4">The sequence shown here is derived from an EMBL/GenBank/DDBJ whole genome shotgun (WGS) entry which is preliminary data.</text>
</comment>
<evidence type="ECO:0000256" key="1">
    <source>
        <dbReference type="ARBA" id="ARBA00023125"/>
    </source>
</evidence>
<protein>
    <submittedName>
        <fullName evidence="4">Helix-turn-helix transcriptional regulator</fullName>
    </submittedName>
</protein>
<evidence type="ECO:0000313" key="4">
    <source>
        <dbReference type="EMBL" id="TVT31635.1"/>
    </source>
</evidence>
<dbReference type="Gene3D" id="1.10.357.10">
    <property type="entry name" value="Tetracycline Repressor, domain 2"/>
    <property type="match status" value="1"/>
</dbReference>
<gene>
    <name evidence="4" type="ORF">FNH05_28160</name>
</gene>
<dbReference type="PRINTS" id="PR00455">
    <property type="entry name" value="HTHTETR"/>
</dbReference>
<organism evidence="4 5">
    <name type="scientific">Amycolatopsis rhizosphaerae</name>
    <dbReference type="NCBI Taxonomy" id="2053003"/>
    <lineage>
        <taxon>Bacteria</taxon>
        <taxon>Bacillati</taxon>
        <taxon>Actinomycetota</taxon>
        <taxon>Actinomycetes</taxon>
        <taxon>Pseudonocardiales</taxon>
        <taxon>Pseudonocardiaceae</taxon>
        <taxon>Amycolatopsis</taxon>
    </lineage>
</organism>
<dbReference type="AlphaFoldDB" id="A0A558B543"/>
<evidence type="ECO:0000259" key="3">
    <source>
        <dbReference type="PROSITE" id="PS50977"/>
    </source>
</evidence>
<dbReference type="RefSeq" id="WP_144591876.1">
    <property type="nucleotide sequence ID" value="NZ_VJWX01000386.1"/>
</dbReference>
<dbReference type="GO" id="GO:0003700">
    <property type="term" value="F:DNA-binding transcription factor activity"/>
    <property type="evidence" value="ECO:0007669"/>
    <property type="project" value="TreeGrafter"/>
</dbReference>
<accession>A0A558B543</accession>
<dbReference type="InterPro" id="IPR001647">
    <property type="entry name" value="HTH_TetR"/>
</dbReference>
<evidence type="ECO:0000313" key="5">
    <source>
        <dbReference type="Proteomes" id="UP000320011"/>
    </source>
</evidence>
<dbReference type="EMBL" id="VJWX01000386">
    <property type="protein sequence ID" value="TVT31635.1"/>
    <property type="molecule type" value="Genomic_DNA"/>
</dbReference>
<feature type="domain" description="HTH tetR-type" evidence="3">
    <location>
        <begin position="14"/>
        <end position="74"/>
    </location>
</feature>
<feature type="DNA-binding region" description="H-T-H motif" evidence="2">
    <location>
        <begin position="37"/>
        <end position="56"/>
    </location>
</feature>
<reference evidence="4 5" key="2">
    <citation type="submission" date="2019-08" db="EMBL/GenBank/DDBJ databases">
        <title>Amycolatopsis acidicola sp. nov., isolated from peat swamp forest soil.</title>
        <authorList>
            <person name="Srisuk N."/>
        </authorList>
    </citation>
    <scope>NUCLEOTIDE SEQUENCE [LARGE SCALE GENOMIC DNA]</scope>
    <source>
        <strain evidence="4 5">TBRC 6029</strain>
    </source>
</reference>
<proteinExistence type="predicted"/>
<dbReference type="SUPFAM" id="SSF46689">
    <property type="entry name" value="Homeodomain-like"/>
    <property type="match status" value="1"/>
</dbReference>
<dbReference type="PANTHER" id="PTHR30055">
    <property type="entry name" value="HTH-TYPE TRANSCRIPTIONAL REGULATOR RUTR"/>
    <property type="match status" value="1"/>
</dbReference>
<dbReference type="PROSITE" id="PS50977">
    <property type="entry name" value="HTH_TETR_2"/>
    <property type="match status" value="1"/>
</dbReference>
<dbReference type="GO" id="GO:0000976">
    <property type="term" value="F:transcription cis-regulatory region binding"/>
    <property type="evidence" value="ECO:0007669"/>
    <property type="project" value="TreeGrafter"/>
</dbReference>
<sequence length="192" mass="20306">MPKITAGSVREQREQRLGQLIAAAEAILAEDGVAALTAGAVARRAGLARNSIYRYFSSIDELVELIVTREFPAWIEAVTRAVEAQSDPVARAVAYVVANLDQAAKGTHGGRVALARGALSASGLDRVRELHTSLAGLLDGIVSELDTGQPRLVQAVLQSLVDACVRRIDAGDEHPAVLAYARRATTALLQTS</sequence>
<evidence type="ECO:0000256" key="2">
    <source>
        <dbReference type="PROSITE-ProRule" id="PRU00335"/>
    </source>
</evidence>
<dbReference type="InterPro" id="IPR009057">
    <property type="entry name" value="Homeodomain-like_sf"/>
</dbReference>
<dbReference type="Proteomes" id="UP000320011">
    <property type="component" value="Unassembled WGS sequence"/>
</dbReference>
<dbReference type="PANTHER" id="PTHR30055:SF226">
    <property type="entry name" value="HTH-TYPE TRANSCRIPTIONAL REGULATOR PKSA"/>
    <property type="match status" value="1"/>
</dbReference>
<reference evidence="4 5" key="1">
    <citation type="submission" date="2019-07" db="EMBL/GenBank/DDBJ databases">
        <authorList>
            <person name="Duangmal K."/>
            <person name="Teo W.F.A."/>
        </authorList>
    </citation>
    <scope>NUCLEOTIDE SEQUENCE [LARGE SCALE GENOMIC DNA]</scope>
    <source>
        <strain evidence="4 5">TBRC 6029</strain>
    </source>
</reference>
<dbReference type="OrthoDB" id="4709704at2"/>
<keyword evidence="5" id="KW-1185">Reference proteome</keyword>
<dbReference type="Pfam" id="PF00440">
    <property type="entry name" value="TetR_N"/>
    <property type="match status" value="1"/>
</dbReference>
<dbReference type="InterPro" id="IPR050109">
    <property type="entry name" value="HTH-type_TetR-like_transc_reg"/>
</dbReference>